<protein>
    <submittedName>
        <fullName evidence="3">Uncharacterized protein YbjT (DUF2867 family)</fullName>
    </submittedName>
</protein>
<dbReference type="AlphaFoldDB" id="A0A2M9D131"/>
<dbReference type="InterPro" id="IPR051164">
    <property type="entry name" value="NmrA-like_oxidored"/>
</dbReference>
<comment type="caution">
    <text evidence="3">The sequence shown here is derived from an EMBL/GenBank/DDBJ whole genome shotgun (WGS) entry which is preliminary data.</text>
</comment>
<dbReference type="PANTHER" id="PTHR42748:SF3">
    <property type="entry name" value="BLL4366 PROTEIN"/>
    <property type="match status" value="1"/>
</dbReference>
<keyword evidence="1" id="KW-0521">NADP</keyword>
<dbReference type="Proteomes" id="UP000231693">
    <property type="component" value="Unassembled WGS sequence"/>
</dbReference>
<sequence>MRVAVVGGTGTLGRATVLALEARGHDVRALARHAPHRVDLATGRGLHEALTGCDVVVDATNAVSVSRARTAAVLVDGTRRLIAAEQQASVTHHVGVSIVGCERVRAYGYYAVKAEQEVVVESSPVPWTLVRATQFHDLLGSVFAGAARARVLPGPGFPLQPVAVADVAAALADVVEAGPRRGRVTVAGPEVSDVAGLARQWVAATGTTALVVPLRVLGASGRALRAGALTCADPDVRGAVTFRTWLAAR</sequence>
<dbReference type="Pfam" id="PF13460">
    <property type="entry name" value="NAD_binding_10"/>
    <property type="match status" value="1"/>
</dbReference>
<reference evidence="3 4" key="1">
    <citation type="submission" date="2017-11" db="EMBL/GenBank/DDBJ databases">
        <title>Genomic Encyclopedia of Archaeal and Bacterial Type Strains, Phase II (KMG-II): From Individual Species to Whole Genera.</title>
        <authorList>
            <person name="Goeker M."/>
        </authorList>
    </citation>
    <scope>NUCLEOTIDE SEQUENCE [LARGE SCALE GENOMIC DNA]</scope>
    <source>
        <strain evidence="3 4">DSM 25478</strain>
    </source>
</reference>
<evidence type="ECO:0000256" key="1">
    <source>
        <dbReference type="ARBA" id="ARBA00022857"/>
    </source>
</evidence>
<feature type="domain" description="NAD(P)-binding" evidence="2">
    <location>
        <begin position="7"/>
        <end position="176"/>
    </location>
</feature>
<evidence type="ECO:0000313" key="4">
    <source>
        <dbReference type="Proteomes" id="UP000231693"/>
    </source>
</evidence>
<dbReference type="Gene3D" id="3.40.50.720">
    <property type="entry name" value="NAD(P)-binding Rossmann-like Domain"/>
    <property type="match status" value="1"/>
</dbReference>
<gene>
    <name evidence="3" type="ORF">CLV28_1096</name>
</gene>
<evidence type="ECO:0000313" key="3">
    <source>
        <dbReference type="EMBL" id="PJJ77870.1"/>
    </source>
</evidence>
<dbReference type="RefSeq" id="WP_203968209.1">
    <property type="nucleotide sequence ID" value="NZ_BOOX01000010.1"/>
</dbReference>
<dbReference type="EMBL" id="PGFE01000001">
    <property type="protein sequence ID" value="PJJ77870.1"/>
    <property type="molecule type" value="Genomic_DNA"/>
</dbReference>
<dbReference type="InterPro" id="IPR036291">
    <property type="entry name" value="NAD(P)-bd_dom_sf"/>
</dbReference>
<accession>A0A2M9D131</accession>
<organism evidence="3 4">
    <name type="scientific">Sediminihabitans luteus</name>
    <dbReference type="NCBI Taxonomy" id="1138585"/>
    <lineage>
        <taxon>Bacteria</taxon>
        <taxon>Bacillati</taxon>
        <taxon>Actinomycetota</taxon>
        <taxon>Actinomycetes</taxon>
        <taxon>Micrococcales</taxon>
        <taxon>Cellulomonadaceae</taxon>
        <taxon>Sediminihabitans</taxon>
    </lineage>
</organism>
<name>A0A2M9D131_9CELL</name>
<dbReference type="PANTHER" id="PTHR42748">
    <property type="entry name" value="NITROGEN METABOLITE REPRESSION PROTEIN NMRA FAMILY MEMBER"/>
    <property type="match status" value="1"/>
</dbReference>
<proteinExistence type="predicted"/>
<dbReference type="SUPFAM" id="SSF51735">
    <property type="entry name" value="NAD(P)-binding Rossmann-fold domains"/>
    <property type="match status" value="1"/>
</dbReference>
<keyword evidence="4" id="KW-1185">Reference proteome</keyword>
<dbReference type="InterPro" id="IPR016040">
    <property type="entry name" value="NAD(P)-bd_dom"/>
</dbReference>
<evidence type="ECO:0000259" key="2">
    <source>
        <dbReference type="Pfam" id="PF13460"/>
    </source>
</evidence>